<reference evidence="2 3" key="1">
    <citation type="journal article" date="2019" name="Int. J. Syst. Evol. Microbiol.">
        <title>Rufibacter sediminis sp. nov., isolated from freshwater lake sediment.</title>
        <authorList>
            <person name="Qu J.H."/>
            <person name="Zhang L.J."/>
            <person name="Fu Y.H."/>
            <person name="Li H.F."/>
        </authorList>
    </citation>
    <scope>NUCLEOTIDE SEQUENCE [LARGE SCALE GENOMIC DNA]</scope>
    <source>
        <strain evidence="2 3">H-1</strain>
    </source>
</reference>
<comment type="caution">
    <text evidence="2">The sequence shown here is derived from an EMBL/GenBank/DDBJ whole genome shotgun (WGS) entry which is preliminary data.</text>
</comment>
<protein>
    <submittedName>
        <fullName evidence="2">Uncharacterized protein</fullName>
    </submittedName>
</protein>
<keyword evidence="3" id="KW-1185">Reference proteome</keyword>
<keyword evidence="1" id="KW-1133">Transmembrane helix</keyword>
<evidence type="ECO:0000256" key="1">
    <source>
        <dbReference type="SAM" id="Phobius"/>
    </source>
</evidence>
<dbReference type="EMBL" id="JACOAF010000022">
    <property type="protein sequence ID" value="MBC3539943.1"/>
    <property type="molecule type" value="Genomic_DNA"/>
</dbReference>
<organism evidence="2 3">
    <name type="scientific">Rufibacter sediminis</name>
    <dbReference type="NCBI Taxonomy" id="2762756"/>
    <lineage>
        <taxon>Bacteria</taxon>
        <taxon>Pseudomonadati</taxon>
        <taxon>Bacteroidota</taxon>
        <taxon>Cytophagia</taxon>
        <taxon>Cytophagales</taxon>
        <taxon>Hymenobacteraceae</taxon>
        <taxon>Rufibacter</taxon>
    </lineage>
</organism>
<proteinExistence type="predicted"/>
<evidence type="ECO:0000313" key="3">
    <source>
        <dbReference type="Proteomes" id="UP000659698"/>
    </source>
</evidence>
<name>A0ABR6VRW5_9BACT</name>
<gene>
    <name evidence="2" type="ORF">H7U12_09625</name>
</gene>
<evidence type="ECO:0000313" key="2">
    <source>
        <dbReference type="EMBL" id="MBC3539943.1"/>
    </source>
</evidence>
<dbReference type="Proteomes" id="UP000659698">
    <property type="component" value="Unassembled WGS sequence"/>
</dbReference>
<dbReference type="RefSeq" id="WP_186636645.1">
    <property type="nucleotide sequence ID" value="NZ_JACOAF010000022.1"/>
</dbReference>
<keyword evidence="1" id="KW-0812">Transmembrane</keyword>
<accession>A0ABR6VRW5</accession>
<sequence length="98" mass="11332">MKASKKCPHCHQWSPWNQDVTDRCVHCQSLLDPAAFERQQAQEERKQEEKERFSVDFIQIDPSDSAFTKFWKSIGLGFQMAFVGIVSFILWLIALLAG</sequence>
<feature type="transmembrane region" description="Helical" evidence="1">
    <location>
        <begin position="76"/>
        <end position="97"/>
    </location>
</feature>
<keyword evidence="1" id="KW-0472">Membrane</keyword>